<reference evidence="8" key="1">
    <citation type="submission" date="2011-10" db="EMBL/GenBank/DDBJ databases">
        <authorList>
            <consortium name="Soft-shell Turtle Genome Consortium"/>
        </authorList>
    </citation>
    <scope>NUCLEOTIDE SEQUENCE [LARGE SCALE GENOMIC DNA]</scope>
    <source>
        <strain evidence="8">Daiwa-1</strain>
    </source>
</reference>
<dbReference type="EMBL" id="AGCU01132968">
    <property type="status" value="NOT_ANNOTATED_CDS"/>
    <property type="molecule type" value="Genomic_DNA"/>
</dbReference>
<reference evidence="8" key="2">
    <citation type="journal article" date="2013" name="Nat. Genet.">
        <title>The draft genomes of soft-shell turtle and green sea turtle yield insights into the development and evolution of the turtle-specific body plan.</title>
        <authorList>
            <person name="Wang Z."/>
            <person name="Pascual-Anaya J."/>
            <person name="Zadissa A."/>
            <person name="Li W."/>
            <person name="Niimura Y."/>
            <person name="Huang Z."/>
            <person name="Li C."/>
            <person name="White S."/>
            <person name="Xiong Z."/>
            <person name="Fang D."/>
            <person name="Wang B."/>
            <person name="Ming Y."/>
            <person name="Chen Y."/>
            <person name="Zheng Y."/>
            <person name="Kuraku S."/>
            <person name="Pignatelli M."/>
            <person name="Herrero J."/>
            <person name="Beal K."/>
            <person name="Nozawa M."/>
            <person name="Li Q."/>
            <person name="Wang J."/>
            <person name="Zhang H."/>
            <person name="Yu L."/>
            <person name="Shigenobu S."/>
            <person name="Wang J."/>
            <person name="Liu J."/>
            <person name="Flicek P."/>
            <person name="Searle S."/>
            <person name="Wang J."/>
            <person name="Kuratani S."/>
            <person name="Yin Y."/>
            <person name="Aken B."/>
            <person name="Zhang G."/>
            <person name="Irie N."/>
        </authorList>
    </citation>
    <scope>NUCLEOTIDE SEQUENCE [LARGE SCALE GENOMIC DNA]</scope>
    <source>
        <strain evidence="8">Daiwa-1</strain>
    </source>
</reference>
<feature type="region of interest" description="Disordered" evidence="4">
    <location>
        <begin position="383"/>
        <end position="408"/>
    </location>
</feature>
<organism evidence="7 8">
    <name type="scientific">Pelodiscus sinensis</name>
    <name type="common">Chinese softshell turtle</name>
    <name type="synonym">Trionyx sinensis</name>
    <dbReference type="NCBI Taxonomy" id="13735"/>
    <lineage>
        <taxon>Eukaryota</taxon>
        <taxon>Metazoa</taxon>
        <taxon>Chordata</taxon>
        <taxon>Craniata</taxon>
        <taxon>Vertebrata</taxon>
        <taxon>Euteleostomi</taxon>
        <taxon>Archelosauria</taxon>
        <taxon>Testudinata</taxon>
        <taxon>Testudines</taxon>
        <taxon>Cryptodira</taxon>
        <taxon>Trionychia</taxon>
        <taxon>Trionychidae</taxon>
        <taxon>Pelodiscus</taxon>
    </lineage>
</organism>
<feature type="compositionally biased region" description="Basic and acidic residues" evidence="4">
    <location>
        <begin position="393"/>
        <end position="406"/>
    </location>
</feature>
<feature type="region of interest" description="Disordered" evidence="4">
    <location>
        <begin position="308"/>
        <end position="356"/>
    </location>
</feature>
<dbReference type="InterPro" id="IPR031719">
    <property type="entry name" value="H2_M"/>
</dbReference>
<feature type="region of interest" description="Disordered" evidence="4">
    <location>
        <begin position="262"/>
        <end position="295"/>
    </location>
</feature>
<reference evidence="7" key="4">
    <citation type="submission" date="2025-09" db="UniProtKB">
        <authorList>
            <consortium name="Ensembl"/>
        </authorList>
    </citation>
    <scope>IDENTIFICATION</scope>
</reference>
<feature type="region of interest" description="Disordered" evidence="4">
    <location>
        <begin position="535"/>
        <end position="570"/>
    </location>
</feature>
<feature type="compositionally biased region" description="Low complexity" evidence="4">
    <location>
        <begin position="535"/>
        <end position="545"/>
    </location>
</feature>
<proteinExistence type="predicted"/>
<evidence type="ECO:0000259" key="6">
    <source>
        <dbReference type="Pfam" id="PF16869"/>
    </source>
</evidence>
<dbReference type="GeneTree" id="ENSGT00390000014443"/>
<feature type="region of interest" description="Disordered" evidence="4">
    <location>
        <begin position="90"/>
        <end position="167"/>
    </location>
</feature>
<evidence type="ECO:0000313" key="7">
    <source>
        <dbReference type="Ensembl" id="ENSPSIP00000003039.1"/>
    </source>
</evidence>
<dbReference type="GO" id="GO:0000796">
    <property type="term" value="C:condensin complex"/>
    <property type="evidence" value="ECO:0007669"/>
    <property type="project" value="Ensembl"/>
</dbReference>
<evidence type="ECO:0000313" key="8">
    <source>
        <dbReference type="Proteomes" id="UP000007267"/>
    </source>
</evidence>
<name>K7F4S9_PELSI</name>
<keyword evidence="8" id="KW-1185">Reference proteome</keyword>
<dbReference type="EMBL" id="AGCU01132972">
    <property type="status" value="NOT_ANNOTATED_CDS"/>
    <property type="molecule type" value="Genomic_DNA"/>
</dbReference>
<dbReference type="EMBL" id="AGCU01132969">
    <property type="status" value="NOT_ANNOTATED_CDS"/>
    <property type="molecule type" value="Genomic_DNA"/>
</dbReference>
<dbReference type="GO" id="GO:0030054">
    <property type="term" value="C:cell junction"/>
    <property type="evidence" value="ECO:0007669"/>
    <property type="project" value="Ensembl"/>
</dbReference>
<dbReference type="Pfam" id="PF16869">
    <property type="entry name" value="CNDH2_M"/>
    <property type="match status" value="1"/>
</dbReference>
<evidence type="ECO:0000256" key="4">
    <source>
        <dbReference type="SAM" id="MobiDB-lite"/>
    </source>
</evidence>
<dbReference type="HOGENOM" id="CLU_478128_0_0_1"/>
<feature type="compositionally biased region" description="Acidic residues" evidence="4">
    <location>
        <begin position="116"/>
        <end position="126"/>
    </location>
</feature>
<dbReference type="GO" id="GO:0000794">
    <property type="term" value="C:condensed nuclear chromosome"/>
    <property type="evidence" value="ECO:0007669"/>
    <property type="project" value="Ensembl"/>
</dbReference>
<keyword evidence="2" id="KW-0226">DNA condensation</keyword>
<dbReference type="GO" id="GO:0007076">
    <property type="term" value="P:mitotic chromosome condensation"/>
    <property type="evidence" value="ECO:0007669"/>
    <property type="project" value="Ensembl"/>
</dbReference>
<dbReference type="GO" id="GO:0051984">
    <property type="term" value="P:positive regulation of chromosome segregation"/>
    <property type="evidence" value="ECO:0007669"/>
    <property type="project" value="Ensembl"/>
</dbReference>
<dbReference type="GO" id="GO:0051309">
    <property type="term" value="P:female meiosis chromosome separation"/>
    <property type="evidence" value="ECO:0007669"/>
    <property type="project" value="Ensembl"/>
</dbReference>
<dbReference type="Ensembl" id="ENSPSIT00000003051.1">
    <property type="protein sequence ID" value="ENSPSIP00000003039.1"/>
    <property type="gene ID" value="ENSPSIG00000002931.1"/>
</dbReference>
<evidence type="ECO:0000256" key="1">
    <source>
        <dbReference type="ARBA" id="ARBA00016903"/>
    </source>
</evidence>
<protein>
    <recommendedName>
        <fullName evidence="1">Condensin-2 complex subunit H2</fullName>
    </recommendedName>
    <alternativeName>
        <fullName evidence="3">Non-SMC condensin II complex subunit H2</fullName>
    </alternativeName>
</protein>
<dbReference type="InterPro" id="IPR009378">
    <property type="entry name" value="H2_N"/>
</dbReference>
<dbReference type="GO" id="GO:0005654">
    <property type="term" value="C:nucleoplasm"/>
    <property type="evidence" value="ECO:0007669"/>
    <property type="project" value="Ensembl"/>
</dbReference>
<dbReference type="PANTHER" id="PTHR14324:SF3">
    <property type="entry name" value="CONDENSIN-2 COMPLEX SUBUNIT H2"/>
    <property type="match status" value="1"/>
</dbReference>
<gene>
    <name evidence="7" type="primary">NCAPH2</name>
</gene>
<feature type="domain" description="Condensin II complex subunit H2 N-terminal" evidence="5">
    <location>
        <begin position="7"/>
        <end position="124"/>
    </location>
</feature>
<dbReference type="eggNOG" id="KOG2359">
    <property type="taxonomic scope" value="Eukaryota"/>
</dbReference>
<dbReference type="PANTHER" id="PTHR14324">
    <property type="entry name" value="CONDENSIN-2 COMPLEX SUBUNIT H2"/>
    <property type="match status" value="1"/>
</dbReference>
<dbReference type="Proteomes" id="UP000007267">
    <property type="component" value="Unassembled WGS sequence"/>
</dbReference>
<dbReference type="GO" id="GO:1905820">
    <property type="term" value="P:positive regulation of chromosome separation"/>
    <property type="evidence" value="ECO:0007669"/>
    <property type="project" value="Ensembl"/>
</dbReference>
<dbReference type="EMBL" id="AGCU01132967">
    <property type="status" value="NOT_ANNOTATED_CDS"/>
    <property type="molecule type" value="Genomic_DNA"/>
</dbReference>
<dbReference type="STRING" id="13735.ENSPSIP00000003039"/>
<feature type="domain" description="Condensin II complex subunit H2 middle" evidence="6">
    <location>
        <begin position="207"/>
        <end position="323"/>
    </location>
</feature>
<dbReference type="InterPro" id="IPR031739">
    <property type="entry name" value="Ncaph2"/>
</dbReference>
<dbReference type="AlphaFoldDB" id="K7F4S9"/>
<evidence type="ECO:0000256" key="2">
    <source>
        <dbReference type="ARBA" id="ARBA00023067"/>
    </source>
</evidence>
<dbReference type="GO" id="GO:0045171">
    <property type="term" value="C:intercellular bridge"/>
    <property type="evidence" value="ECO:0007669"/>
    <property type="project" value="Ensembl"/>
</dbReference>
<dbReference type="OMA" id="FQLANDY"/>
<evidence type="ECO:0000256" key="3">
    <source>
        <dbReference type="ARBA" id="ARBA00030479"/>
    </source>
</evidence>
<dbReference type="Pfam" id="PF06278">
    <property type="entry name" value="CNDH2_N"/>
    <property type="match status" value="1"/>
</dbReference>
<dbReference type="GO" id="GO:0003682">
    <property type="term" value="F:chromatin binding"/>
    <property type="evidence" value="ECO:0007669"/>
    <property type="project" value="TreeGrafter"/>
</dbReference>
<dbReference type="GO" id="GO:0033077">
    <property type="term" value="P:T cell differentiation in thymus"/>
    <property type="evidence" value="ECO:0007669"/>
    <property type="project" value="Ensembl"/>
</dbReference>
<reference evidence="7" key="3">
    <citation type="submission" date="2025-08" db="UniProtKB">
        <authorList>
            <consortium name="Ensembl"/>
        </authorList>
    </citation>
    <scope>IDENTIFICATION</scope>
</reference>
<dbReference type="EMBL" id="AGCU01132970">
    <property type="status" value="NOT_ANNOTATED_CDS"/>
    <property type="molecule type" value="Genomic_DNA"/>
</dbReference>
<dbReference type="GO" id="GO:0051306">
    <property type="term" value="P:mitotic sister chromatid separation"/>
    <property type="evidence" value="ECO:0007669"/>
    <property type="project" value="Ensembl"/>
</dbReference>
<accession>K7F4S9</accession>
<dbReference type="EMBL" id="AGCU01132971">
    <property type="status" value="NOT_ANNOTATED_CDS"/>
    <property type="molecule type" value="Genomic_DNA"/>
</dbReference>
<sequence length="570" mass="63083">MMEDVESRFLHLLQPIRDLTKNWEVDVAAQLGEYLEELDQICISFDGGKTTMNFIEAALLIQGSACIYSKKVEYLYSLVYQALDFISNKKRDRQPTSVGEDGTDADVSTGPRREEEEFLSLDDIRDEEGPPASHGEHRSLDSHGPGTAGGDGEERQPPAQVKAPRDVITSSRLQGPCLWRAAGSPPPAMGSWDHAVLPLQTVNIVPLTPMALVPPEEMEKRDNPLLSRKGEILASRKDFRMNTCTPHANGAFMLELAGLSPTQCPQARPPAREPGSATGEQIGPQPGNVPTEHSVCRTPVPVLNFSDHEGAVAPECGGGDDDDAGGGGDFWPDAPAGGVEASPAGEHMQQQKSAPEGRGYMLRERAPAVDPNAHIKEMLDPWRSLDPFDDSEDKPFKKEHDRADTRRAKRKGPTFADLEVLYWKQVKERMAVQRKLHRRMGLLLGKHLQEEELLEEAEEQERMDDYLDHDGGAGTPESRQGLWVLQIPRAPDAARPTVTAGPVPSARGCCWGSICRRRSCWRRPRSRSEWTTTWTTTGGQMTSWSRRTFSRKPRSSCPRATWAPARSPTP</sequence>
<evidence type="ECO:0000259" key="5">
    <source>
        <dbReference type="Pfam" id="PF06278"/>
    </source>
</evidence>
<dbReference type="GO" id="GO:0010032">
    <property type="term" value="P:meiotic chromosome condensation"/>
    <property type="evidence" value="ECO:0007669"/>
    <property type="project" value="Ensembl"/>
</dbReference>